<dbReference type="Proteomes" id="UP001162483">
    <property type="component" value="Unassembled WGS sequence"/>
</dbReference>
<keyword evidence="3 6" id="KW-0863">Zinc-finger</keyword>
<evidence type="ECO:0000256" key="2">
    <source>
        <dbReference type="ARBA" id="ARBA00022737"/>
    </source>
</evidence>
<keyword evidence="2" id="KW-0677">Repeat</keyword>
<evidence type="ECO:0000313" key="9">
    <source>
        <dbReference type="Proteomes" id="UP001162483"/>
    </source>
</evidence>
<comment type="caution">
    <text evidence="8">The sequence shown here is derived from an EMBL/GenBank/DDBJ whole genome shotgun (WGS) entry which is preliminary data.</text>
</comment>
<evidence type="ECO:0000256" key="6">
    <source>
        <dbReference type="PROSITE-ProRule" id="PRU00042"/>
    </source>
</evidence>
<proteinExistence type="predicted"/>
<protein>
    <recommendedName>
        <fullName evidence="7">C2H2-type domain-containing protein</fullName>
    </recommendedName>
</protein>
<evidence type="ECO:0000256" key="1">
    <source>
        <dbReference type="ARBA" id="ARBA00022723"/>
    </source>
</evidence>
<evidence type="ECO:0000256" key="3">
    <source>
        <dbReference type="ARBA" id="ARBA00022771"/>
    </source>
</evidence>
<dbReference type="Gene3D" id="3.30.160.60">
    <property type="entry name" value="Classic Zinc Finger"/>
    <property type="match status" value="2"/>
</dbReference>
<reference evidence="8" key="1">
    <citation type="submission" date="2023-05" db="EMBL/GenBank/DDBJ databases">
        <authorList>
            <person name="Stuckert A."/>
        </authorList>
    </citation>
    <scope>NUCLEOTIDE SEQUENCE</scope>
</reference>
<keyword evidence="5" id="KW-0238">DNA-binding</keyword>
<keyword evidence="9" id="KW-1185">Reference proteome</keyword>
<keyword evidence="4" id="KW-0862">Zinc</keyword>
<evidence type="ECO:0000256" key="4">
    <source>
        <dbReference type="ARBA" id="ARBA00022833"/>
    </source>
</evidence>
<dbReference type="EMBL" id="CATNWA010014148">
    <property type="protein sequence ID" value="CAI9568131.1"/>
    <property type="molecule type" value="Genomic_DNA"/>
</dbReference>
<keyword evidence="1" id="KW-0479">Metal-binding</keyword>
<evidence type="ECO:0000313" key="8">
    <source>
        <dbReference type="EMBL" id="CAI9568131.1"/>
    </source>
</evidence>
<sequence length="111" mass="12963">MEQPYLCSECGNCFSQKSSLHIYQRSYTGEKPYICCPECGKYFLVKPSLHTHQRSYTGEMLYTCSECGKCFFREALFYIYDRDLLRGKSRIVDKRMNESGKSTEINILHGN</sequence>
<feature type="domain" description="C2H2-type" evidence="7">
    <location>
        <begin position="5"/>
        <end position="32"/>
    </location>
</feature>
<dbReference type="PANTHER" id="PTHR23226">
    <property type="entry name" value="ZINC FINGER AND SCAN DOMAIN-CONTAINING"/>
    <property type="match status" value="1"/>
</dbReference>
<evidence type="ECO:0000259" key="7">
    <source>
        <dbReference type="PROSITE" id="PS50157"/>
    </source>
</evidence>
<gene>
    <name evidence="8" type="ORF">SPARVUS_LOCUS6648901</name>
</gene>
<evidence type="ECO:0000256" key="5">
    <source>
        <dbReference type="ARBA" id="ARBA00023125"/>
    </source>
</evidence>
<name>A0ABN9D949_9NEOB</name>
<feature type="domain" description="C2H2-type" evidence="7">
    <location>
        <begin position="33"/>
        <end position="61"/>
    </location>
</feature>
<dbReference type="SUPFAM" id="SSF57667">
    <property type="entry name" value="beta-beta-alpha zinc fingers"/>
    <property type="match status" value="2"/>
</dbReference>
<dbReference type="InterPro" id="IPR013087">
    <property type="entry name" value="Znf_C2H2_type"/>
</dbReference>
<dbReference type="PROSITE" id="PS50157">
    <property type="entry name" value="ZINC_FINGER_C2H2_2"/>
    <property type="match status" value="2"/>
</dbReference>
<accession>A0ABN9D949</accession>
<organism evidence="8 9">
    <name type="scientific">Staurois parvus</name>
    <dbReference type="NCBI Taxonomy" id="386267"/>
    <lineage>
        <taxon>Eukaryota</taxon>
        <taxon>Metazoa</taxon>
        <taxon>Chordata</taxon>
        <taxon>Craniata</taxon>
        <taxon>Vertebrata</taxon>
        <taxon>Euteleostomi</taxon>
        <taxon>Amphibia</taxon>
        <taxon>Batrachia</taxon>
        <taxon>Anura</taxon>
        <taxon>Neobatrachia</taxon>
        <taxon>Ranoidea</taxon>
        <taxon>Ranidae</taxon>
        <taxon>Staurois</taxon>
    </lineage>
</organism>
<dbReference type="PANTHER" id="PTHR23226:SF397">
    <property type="entry name" value="C2H2-TYPE DOMAIN-CONTAINING PROTEIN"/>
    <property type="match status" value="1"/>
</dbReference>
<dbReference type="InterPro" id="IPR036236">
    <property type="entry name" value="Znf_C2H2_sf"/>
</dbReference>